<protein>
    <recommendedName>
        <fullName evidence="2">BZIP domain-containing protein</fullName>
    </recommendedName>
</protein>
<evidence type="ECO:0000313" key="3">
    <source>
        <dbReference type="EMBL" id="PVU96248.1"/>
    </source>
</evidence>
<evidence type="ECO:0000259" key="2">
    <source>
        <dbReference type="PROSITE" id="PS50217"/>
    </source>
</evidence>
<evidence type="ECO:0000256" key="1">
    <source>
        <dbReference type="SAM" id="Coils"/>
    </source>
</evidence>
<evidence type="ECO:0000313" key="4">
    <source>
        <dbReference type="Proteomes" id="UP000245383"/>
    </source>
</evidence>
<gene>
    <name evidence="3" type="ORF">BB561_001299</name>
</gene>
<keyword evidence="1" id="KW-0175">Coiled coil</keyword>
<dbReference type="STRING" id="133385.A0A2T9YV85"/>
<proteinExistence type="predicted"/>
<dbReference type="Proteomes" id="UP000245383">
    <property type="component" value="Unassembled WGS sequence"/>
</dbReference>
<feature type="coiled-coil region" evidence="1">
    <location>
        <begin position="273"/>
        <end position="314"/>
    </location>
</feature>
<dbReference type="OrthoDB" id="5571888at2759"/>
<keyword evidence="4" id="KW-1185">Reference proteome</keyword>
<dbReference type="PROSITE" id="PS50217">
    <property type="entry name" value="BZIP"/>
    <property type="match status" value="1"/>
</dbReference>
<sequence length="475" mass="52421">MEDDFSNYIDESLILDSQQFSTDSSHTPIDPDINSFEPFYINQASINTVAVSDIYVNPSSLLPPTQPQEINSFLAPTPSLSKNISPALFSSAQSSDISKLIADLLEQNGLEHSPYLPESMLSTPGNFGISSANSLNSAQLGEPQLNNISSEAFSQLNTPPINPLTQNSTSIGLTPASTSTDVSQLSAALNQNLSSKKSSNITITQTPESFKPRNNITLAPKSIAISKNNNISNPKILSNICSQNYDLKQIDSRNFSAKELRQIRNKLSARNFRVRRKEYISNLEEQVESYRNENDDLKDQLQQKESVIVELNFELNQVKKLLENLSLSSKSEKYDDSFSNMNSCSPISSPDLHSDSTSFSTDISLCNLDKVSSKENSVSNKWHTNDCVIVNSAFVSYTDLTTPFDCNLNSDNSFSSIESIFDSFYRRHQLPSSATVLAVYQFVASLIINNIALFSMTSTSLLPVNTLKIKSSTSI</sequence>
<accession>A0A2T9YV85</accession>
<dbReference type="SUPFAM" id="SSF57959">
    <property type="entry name" value="Leucine zipper domain"/>
    <property type="match status" value="1"/>
</dbReference>
<organism evidence="3 4">
    <name type="scientific">Smittium simulii</name>
    <dbReference type="NCBI Taxonomy" id="133385"/>
    <lineage>
        <taxon>Eukaryota</taxon>
        <taxon>Fungi</taxon>
        <taxon>Fungi incertae sedis</taxon>
        <taxon>Zoopagomycota</taxon>
        <taxon>Kickxellomycotina</taxon>
        <taxon>Harpellomycetes</taxon>
        <taxon>Harpellales</taxon>
        <taxon>Legeriomycetaceae</taxon>
        <taxon>Smittium</taxon>
    </lineage>
</organism>
<feature type="domain" description="BZIP" evidence="2">
    <location>
        <begin position="258"/>
        <end position="318"/>
    </location>
</feature>
<dbReference type="InterPro" id="IPR046347">
    <property type="entry name" value="bZIP_sf"/>
</dbReference>
<comment type="caution">
    <text evidence="3">The sequence shown here is derived from an EMBL/GenBank/DDBJ whole genome shotgun (WGS) entry which is preliminary data.</text>
</comment>
<dbReference type="EMBL" id="MBFR01000037">
    <property type="protein sequence ID" value="PVU96248.1"/>
    <property type="molecule type" value="Genomic_DNA"/>
</dbReference>
<dbReference type="Pfam" id="PF00170">
    <property type="entry name" value="bZIP_1"/>
    <property type="match status" value="1"/>
</dbReference>
<reference evidence="3 4" key="1">
    <citation type="journal article" date="2018" name="MBio">
        <title>Comparative Genomics Reveals the Core Gene Toolbox for the Fungus-Insect Symbiosis.</title>
        <authorList>
            <person name="Wang Y."/>
            <person name="Stata M."/>
            <person name="Wang W."/>
            <person name="Stajich J.E."/>
            <person name="White M.M."/>
            <person name="Moncalvo J.M."/>
        </authorList>
    </citation>
    <scope>NUCLEOTIDE SEQUENCE [LARGE SCALE GENOMIC DNA]</scope>
    <source>
        <strain evidence="3 4">SWE-8-4</strain>
    </source>
</reference>
<dbReference type="SMART" id="SM00338">
    <property type="entry name" value="BRLZ"/>
    <property type="match status" value="1"/>
</dbReference>
<dbReference type="InterPro" id="IPR004827">
    <property type="entry name" value="bZIP"/>
</dbReference>
<dbReference type="Gene3D" id="1.20.5.170">
    <property type="match status" value="1"/>
</dbReference>
<dbReference type="CDD" id="cd14810">
    <property type="entry name" value="bZIP_u1"/>
    <property type="match status" value="1"/>
</dbReference>
<dbReference type="PROSITE" id="PS00036">
    <property type="entry name" value="BZIP_BASIC"/>
    <property type="match status" value="1"/>
</dbReference>
<dbReference type="GO" id="GO:0003700">
    <property type="term" value="F:DNA-binding transcription factor activity"/>
    <property type="evidence" value="ECO:0007669"/>
    <property type="project" value="InterPro"/>
</dbReference>
<name>A0A2T9YV85_9FUNG</name>
<dbReference type="AlphaFoldDB" id="A0A2T9YV85"/>